<dbReference type="InterPro" id="IPR001365">
    <property type="entry name" value="A_deaminase_dom"/>
</dbReference>
<dbReference type="GO" id="GO:0046872">
    <property type="term" value="F:metal ion binding"/>
    <property type="evidence" value="ECO:0007669"/>
    <property type="project" value="UniProtKB-KW"/>
</dbReference>
<dbReference type="GO" id="GO:0005829">
    <property type="term" value="C:cytosol"/>
    <property type="evidence" value="ECO:0007669"/>
    <property type="project" value="TreeGrafter"/>
</dbReference>
<evidence type="ECO:0000256" key="3">
    <source>
        <dbReference type="ARBA" id="ARBA00022801"/>
    </source>
</evidence>
<dbReference type="Pfam" id="PF00962">
    <property type="entry name" value="A_deaminase"/>
    <property type="match status" value="1"/>
</dbReference>
<dbReference type="GO" id="GO:0000034">
    <property type="term" value="F:adenine deaminase activity"/>
    <property type="evidence" value="ECO:0007669"/>
    <property type="project" value="TreeGrafter"/>
</dbReference>
<dbReference type="Proteomes" id="UP001375240">
    <property type="component" value="Unassembled WGS sequence"/>
</dbReference>
<dbReference type="NCBIfam" id="TIGR01430">
    <property type="entry name" value="aden_deam"/>
    <property type="match status" value="1"/>
</dbReference>
<dbReference type="SUPFAM" id="SSF51556">
    <property type="entry name" value="Metallo-dependent hydrolases"/>
    <property type="match status" value="1"/>
</dbReference>
<feature type="domain" description="Adenosine deaminase" evidence="4">
    <location>
        <begin position="28"/>
        <end position="358"/>
    </location>
</feature>
<dbReference type="PANTHER" id="PTHR43114">
    <property type="entry name" value="ADENINE DEAMINASE"/>
    <property type="match status" value="1"/>
</dbReference>
<reference evidence="5 6" key="1">
    <citation type="submission" date="2019-10" db="EMBL/GenBank/DDBJ databases">
        <authorList>
            <person name="Palmer J.M."/>
        </authorList>
    </citation>
    <scope>NUCLEOTIDE SEQUENCE [LARGE SCALE GENOMIC DNA]</scope>
    <source>
        <strain evidence="5 6">TWF696</strain>
    </source>
</reference>
<keyword evidence="3" id="KW-0378">Hydrolase</keyword>
<comment type="cofactor">
    <cofactor evidence="1">
        <name>Zn(2+)</name>
        <dbReference type="ChEBI" id="CHEBI:29105"/>
    </cofactor>
</comment>
<evidence type="ECO:0000313" key="5">
    <source>
        <dbReference type="EMBL" id="KAK6344396.1"/>
    </source>
</evidence>
<dbReference type="InterPro" id="IPR032466">
    <property type="entry name" value="Metal_Hydrolase"/>
</dbReference>
<keyword evidence="2" id="KW-0479">Metal-binding</keyword>
<evidence type="ECO:0000313" key="6">
    <source>
        <dbReference type="Proteomes" id="UP001375240"/>
    </source>
</evidence>
<protein>
    <recommendedName>
        <fullName evidence="4">Adenosine deaminase domain-containing protein</fullName>
    </recommendedName>
</protein>
<evidence type="ECO:0000256" key="1">
    <source>
        <dbReference type="ARBA" id="ARBA00001947"/>
    </source>
</evidence>
<dbReference type="AlphaFoldDB" id="A0AAV9ULV3"/>
<dbReference type="InterPro" id="IPR006330">
    <property type="entry name" value="Ado/ade_deaminase"/>
</dbReference>
<gene>
    <name evidence="5" type="ORF">TWF696_008032</name>
</gene>
<dbReference type="GO" id="GO:0006146">
    <property type="term" value="P:adenine catabolic process"/>
    <property type="evidence" value="ECO:0007669"/>
    <property type="project" value="TreeGrafter"/>
</dbReference>
<name>A0AAV9ULV3_9PEZI</name>
<dbReference type="PANTHER" id="PTHR43114:SF7">
    <property type="entry name" value="ADENOSINE DEAMINASE DOMAIN-CONTAINING PROTEIN"/>
    <property type="match status" value="1"/>
</dbReference>
<dbReference type="EMBL" id="JAVHNQ010000006">
    <property type="protein sequence ID" value="KAK6344396.1"/>
    <property type="molecule type" value="Genomic_DNA"/>
</dbReference>
<organism evidence="5 6">
    <name type="scientific">Orbilia brochopaga</name>
    <dbReference type="NCBI Taxonomy" id="3140254"/>
    <lineage>
        <taxon>Eukaryota</taxon>
        <taxon>Fungi</taxon>
        <taxon>Dikarya</taxon>
        <taxon>Ascomycota</taxon>
        <taxon>Pezizomycotina</taxon>
        <taxon>Orbiliomycetes</taxon>
        <taxon>Orbiliales</taxon>
        <taxon>Orbiliaceae</taxon>
        <taxon>Orbilia</taxon>
    </lineage>
</organism>
<proteinExistence type="predicted"/>
<accession>A0AAV9ULV3</accession>
<sequence>MSNLDLINQALNARPKPEGEDPFFAKLPKCELHVHLEGTIWPVSAILLSGRNGIHIPIPEVVNVTGPLHLATFKEIIELEDFHHIYYATTRLIQQATDYGDLYLEYLLHAQGQNIMHVEMSFDPHARGLDGARIPLDTILGGIEAAQGARMLLDLEISASMIMCFSRGRPAEEADQILTELLRSSYRGFVVGVGLDSREKRYPAIEFKDVFARANEAGLKTAMHCDINEINSIGHIRQAIYDIGVDRIIHGLDITIDPSLIPEVIERKISFACCPFSYLVKVPGFKRLQIKQLLESGVLLSINSDYPGMYDWRLTDNFQLVGESTIPDSEIVKAARNSIATAWLPEIKKQEMFDKLDRYINDCMVEWAREVAAQQESDIAVEELSTDPRV</sequence>
<evidence type="ECO:0000256" key="2">
    <source>
        <dbReference type="ARBA" id="ARBA00022723"/>
    </source>
</evidence>
<keyword evidence="6" id="KW-1185">Reference proteome</keyword>
<dbReference type="Gene3D" id="3.20.20.140">
    <property type="entry name" value="Metal-dependent hydrolases"/>
    <property type="match status" value="1"/>
</dbReference>
<comment type="caution">
    <text evidence="5">The sequence shown here is derived from an EMBL/GenBank/DDBJ whole genome shotgun (WGS) entry which is preliminary data.</text>
</comment>
<dbReference type="GO" id="GO:0043103">
    <property type="term" value="P:hypoxanthine salvage"/>
    <property type="evidence" value="ECO:0007669"/>
    <property type="project" value="TreeGrafter"/>
</dbReference>
<evidence type="ECO:0000259" key="4">
    <source>
        <dbReference type="Pfam" id="PF00962"/>
    </source>
</evidence>